<dbReference type="EMBL" id="CP007033">
    <property type="protein sequence ID" value="AHF11336.1"/>
    <property type="molecule type" value="Genomic_DNA"/>
</dbReference>
<proteinExistence type="predicted"/>
<accession>A0ABN4C0B0</accession>
<evidence type="ECO:0000313" key="2">
    <source>
        <dbReference type="Proteomes" id="UP000018934"/>
    </source>
</evidence>
<gene>
    <name evidence="1" type="ORF">DEHRE_06990</name>
</gene>
<organism evidence="1 2">
    <name type="scientific">Dehalobacter restrictus (strain DSM 9455 / PER-K23)</name>
    <dbReference type="NCBI Taxonomy" id="871738"/>
    <lineage>
        <taxon>Bacteria</taxon>
        <taxon>Bacillati</taxon>
        <taxon>Bacillota</taxon>
        <taxon>Clostridia</taxon>
        <taxon>Eubacteriales</taxon>
        <taxon>Desulfitobacteriaceae</taxon>
        <taxon>Dehalobacter</taxon>
    </lineage>
</organism>
<evidence type="ECO:0000313" key="1">
    <source>
        <dbReference type="EMBL" id="AHF11336.1"/>
    </source>
</evidence>
<reference evidence="1 2" key="1">
    <citation type="journal article" date="2013" name="Stand. Genomic Sci.">
        <title>Complete genome sequence of Dehalobacter restrictus PER-K23(T.).</title>
        <authorList>
            <person name="Kruse T."/>
            <person name="Maillard J."/>
            <person name="Goodwin L."/>
            <person name="Woyke T."/>
            <person name="Teshima H."/>
            <person name="Bruce D."/>
            <person name="Detter C."/>
            <person name="Tapia R."/>
            <person name="Han C."/>
            <person name="Huntemann M."/>
            <person name="Wei C.L."/>
            <person name="Han J."/>
            <person name="Chen A."/>
            <person name="Kyrpides N."/>
            <person name="Szeto E."/>
            <person name="Markowitz V."/>
            <person name="Ivanova N."/>
            <person name="Pagani I."/>
            <person name="Pati A."/>
            <person name="Pitluck S."/>
            <person name="Nolan M."/>
            <person name="Holliger C."/>
            <person name="Smidt H."/>
        </authorList>
    </citation>
    <scope>NUCLEOTIDE SEQUENCE [LARGE SCALE GENOMIC DNA]</scope>
    <source>
        <strain evidence="2">DSM 9455</strain>
    </source>
</reference>
<dbReference type="Proteomes" id="UP000018934">
    <property type="component" value="Chromosome"/>
</dbReference>
<protein>
    <submittedName>
        <fullName evidence="1">Uncharacterized protein</fullName>
    </submittedName>
</protein>
<name>A0ABN4C0B0_DEHRP</name>
<sequence>MSLSRDKGLFIFTEDLMLNGDHASARYHVYPGIQRMDLAHRFYQGWQRAVFYSKLGGG</sequence>
<keyword evidence="2" id="KW-1185">Reference proteome</keyword>